<dbReference type="RefSeq" id="XP_005992590.1">
    <property type="nucleotide sequence ID" value="XM_005992528.3"/>
</dbReference>
<accession>H3AM80</accession>
<protein>
    <submittedName>
        <fullName evidence="12">Coiled-coil-helix-coiled-coil-helix domain containing 6b</fullName>
    </submittedName>
</protein>
<dbReference type="EMBL" id="AFYH01040339">
    <property type="status" value="NOT_ANNOTATED_CDS"/>
    <property type="molecule type" value="Genomic_DNA"/>
</dbReference>
<dbReference type="eggNOG" id="KOG4083">
    <property type="taxonomic scope" value="Eukaryota"/>
</dbReference>
<reference evidence="13" key="1">
    <citation type="submission" date="2011-08" db="EMBL/GenBank/DDBJ databases">
        <title>The draft genome of Latimeria chalumnae.</title>
        <authorList>
            <person name="Di Palma F."/>
            <person name="Alfoldi J."/>
            <person name="Johnson J."/>
            <person name="Berlin A."/>
            <person name="Gnerre S."/>
            <person name="Jaffe D."/>
            <person name="MacCallum I."/>
            <person name="Young S."/>
            <person name="Walker B.J."/>
            <person name="Lander E."/>
            <person name="Lindblad-Toh K."/>
        </authorList>
    </citation>
    <scope>NUCLEOTIDE SEQUENCE [LARGE SCALE GENOMIC DNA]</scope>
    <source>
        <strain evidence="13">Wild caught</strain>
    </source>
</reference>
<reference evidence="12" key="2">
    <citation type="submission" date="2025-08" db="UniProtKB">
        <authorList>
            <consortium name="Ensembl"/>
        </authorList>
    </citation>
    <scope>IDENTIFICATION</scope>
</reference>
<keyword evidence="8" id="KW-0449">Lipoprotein</keyword>
<name>H3AM80_LATCH</name>
<dbReference type="OrthoDB" id="70030at2759"/>
<dbReference type="OMA" id="QHTAYLC"/>
<dbReference type="EMBL" id="AFYH01040340">
    <property type="status" value="NOT_ANNOTATED_CDS"/>
    <property type="molecule type" value="Genomic_DNA"/>
</dbReference>
<keyword evidence="5" id="KW-0496">Mitochondrion</keyword>
<dbReference type="Proteomes" id="UP000008672">
    <property type="component" value="Unassembled WGS sequence"/>
</dbReference>
<evidence type="ECO:0000256" key="1">
    <source>
        <dbReference type="ARBA" id="ARBA00002689"/>
    </source>
</evidence>
<dbReference type="EMBL" id="AFYH01040333">
    <property type="status" value="NOT_ANNOTATED_CDS"/>
    <property type="molecule type" value="Genomic_DNA"/>
</dbReference>
<sequence>MGGAGSRGRSVSFGRDEEERIRVLRGVRLSEDVVNRMKESSSVWGESKPHVMDTGPQRPTREKSPHVGTAEDRSHQEDHPDHQPTEAEEDLYKRFEREQAMVQEELERLARLERRATSENPNLALLREQAMTDQERQRTKQLAKQLQKKELDLKQLGAFYKEQLGLLQKKNAELYKMSTQQLHDAATTAETHVKRRIYEPVCARLQSEILRCYREKGDHTLSCADLAKEYRGCVQTAQKNLLMSHG</sequence>
<keyword evidence="13" id="KW-1185">Reference proteome</keyword>
<dbReference type="Pfam" id="PF05300">
    <property type="entry name" value="MIC19_MIC25"/>
    <property type="match status" value="1"/>
</dbReference>
<reference evidence="12" key="3">
    <citation type="submission" date="2025-09" db="UniProtKB">
        <authorList>
            <consortium name="Ensembl"/>
        </authorList>
    </citation>
    <scope>IDENTIFICATION</scope>
</reference>
<comment type="similarity">
    <text evidence="10">Belongs to the MICOS complex subunit Mic19 family. Metazoan Mic25 subfamily.</text>
</comment>
<keyword evidence="6" id="KW-0472">Membrane</keyword>
<dbReference type="EMBL" id="AFYH01040337">
    <property type="status" value="NOT_ANNOTATED_CDS"/>
    <property type="molecule type" value="Genomic_DNA"/>
</dbReference>
<dbReference type="InParanoid" id="H3AM80"/>
<dbReference type="PROSITE" id="PS51808">
    <property type="entry name" value="CHCH"/>
    <property type="match status" value="1"/>
</dbReference>
<dbReference type="HOGENOM" id="CLU_049040_0_0_1"/>
<dbReference type="InterPro" id="IPR007964">
    <property type="entry name" value="MIC19/MIC25"/>
</dbReference>
<dbReference type="FunCoup" id="H3AM80">
    <property type="interactions" value="672"/>
</dbReference>
<dbReference type="EMBL" id="AFYH01040338">
    <property type="status" value="NOT_ANNOTATED_CDS"/>
    <property type="molecule type" value="Genomic_DNA"/>
</dbReference>
<feature type="compositionally biased region" description="Basic and acidic residues" evidence="11">
    <location>
        <begin position="14"/>
        <end position="39"/>
    </location>
</feature>
<evidence type="ECO:0000256" key="8">
    <source>
        <dbReference type="ARBA" id="ARBA00023288"/>
    </source>
</evidence>
<evidence type="ECO:0000256" key="4">
    <source>
        <dbReference type="ARBA" id="ARBA00023054"/>
    </source>
</evidence>
<dbReference type="GeneTree" id="ENSGT00390000000903"/>
<dbReference type="InterPro" id="IPR042860">
    <property type="entry name" value="MIC25"/>
</dbReference>
<organism evidence="12 13">
    <name type="scientific">Latimeria chalumnae</name>
    <name type="common">Coelacanth</name>
    <dbReference type="NCBI Taxonomy" id="7897"/>
    <lineage>
        <taxon>Eukaryota</taxon>
        <taxon>Metazoa</taxon>
        <taxon>Chordata</taxon>
        <taxon>Craniata</taxon>
        <taxon>Vertebrata</taxon>
        <taxon>Euteleostomi</taxon>
        <taxon>Coelacanthiformes</taxon>
        <taxon>Coelacanthidae</taxon>
        <taxon>Latimeria</taxon>
    </lineage>
</organism>
<gene>
    <name evidence="12" type="primary">CHCHD6A</name>
</gene>
<evidence type="ECO:0000256" key="10">
    <source>
        <dbReference type="ARBA" id="ARBA00034480"/>
    </source>
</evidence>
<evidence type="ECO:0000256" key="2">
    <source>
        <dbReference type="ARBA" id="ARBA00022707"/>
    </source>
</evidence>
<dbReference type="EMBL" id="AFYH01040331">
    <property type="status" value="NOT_ANNOTATED_CDS"/>
    <property type="molecule type" value="Genomic_DNA"/>
</dbReference>
<dbReference type="AlphaFoldDB" id="H3AM80"/>
<keyword evidence="2" id="KW-0519">Myristate</keyword>
<dbReference type="CTD" id="449542"/>
<evidence type="ECO:0000256" key="6">
    <source>
        <dbReference type="ARBA" id="ARBA00023136"/>
    </source>
</evidence>
<evidence type="ECO:0000313" key="13">
    <source>
        <dbReference type="Proteomes" id="UP000008672"/>
    </source>
</evidence>
<keyword evidence="4" id="KW-0175">Coiled coil</keyword>
<dbReference type="PANTHER" id="PTHR47609:SF1">
    <property type="entry name" value="MICOS COMPLEX SUBUNIT MIC25"/>
    <property type="match status" value="1"/>
</dbReference>
<dbReference type="GO" id="GO:0061617">
    <property type="term" value="C:MICOS complex"/>
    <property type="evidence" value="ECO:0007669"/>
    <property type="project" value="InterPro"/>
</dbReference>
<evidence type="ECO:0000256" key="9">
    <source>
        <dbReference type="ARBA" id="ARBA00034476"/>
    </source>
</evidence>
<feature type="region of interest" description="Disordered" evidence="11">
    <location>
        <begin position="1"/>
        <end position="86"/>
    </location>
</feature>
<dbReference type="EMBL" id="AFYH01040336">
    <property type="status" value="NOT_ANNOTATED_CDS"/>
    <property type="molecule type" value="Genomic_DNA"/>
</dbReference>
<keyword evidence="3" id="KW-0999">Mitochondrion inner membrane</keyword>
<dbReference type="PANTHER" id="PTHR47609">
    <property type="entry name" value="MICOS COMPLEX SUBUNIT MIC25"/>
    <property type="match status" value="1"/>
</dbReference>
<feature type="compositionally biased region" description="Basic and acidic residues" evidence="11">
    <location>
        <begin position="59"/>
        <end position="86"/>
    </location>
</feature>
<evidence type="ECO:0000256" key="3">
    <source>
        <dbReference type="ARBA" id="ARBA00022792"/>
    </source>
</evidence>
<comment type="function">
    <text evidence="1">Component of the MICOS complex, a large protein complex of the mitochondrial inner membrane that plays crucial roles in the maintenance of crista junctions, inner membrane architecture, and formation of contact sites to the outer membrane.</text>
</comment>
<dbReference type="STRING" id="7897.ENSLACP00000010751"/>
<evidence type="ECO:0000256" key="7">
    <source>
        <dbReference type="ARBA" id="ARBA00023157"/>
    </source>
</evidence>
<dbReference type="GeneID" id="102349625"/>
<comment type="subcellular location">
    <subcellularLocation>
        <location evidence="9">Mitochondrion inner membrane</location>
        <topology evidence="9">Lipid-anchor</topology>
    </subcellularLocation>
</comment>
<evidence type="ECO:0000256" key="11">
    <source>
        <dbReference type="SAM" id="MobiDB-lite"/>
    </source>
</evidence>
<dbReference type="EMBL" id="AFYH01040332">
    <property type="status" value="NOT_ANNOTATED_CDS"/>
    <property type="molecule type" value="Genomic_DNA"/>
</dbReference>
<dbReference type="EMBL" id="AFYH01040335">
    <property type="status" value="NOT_ANNOTATED_CDS"/>
    <property type="molecule type" value="Genomic_DNA"/>
</dbReference>
<proteinExistence type="inferred from homology"/>
<evidence type="ECO:0000256" key="5">
    <source>
        <dbReference type="ARBA" id="ARBA00023128"/>
    </source>
</evidence>
<keyword evidence="7" id="KW-1015">Disulfide bond</keyword>
<evidence type="ECO:0000313" key="12">
    <source>
        <dbReference type="Ensembl" id="ENSLACP00000010751.2"/>
    </source>
</evidence>
<dbReference type="Ensembl" id="ENSLACT00000010831.2">
    <property type="protein sequence ID" value="ENSLACP00000010751.2"/>
    <property type="gene ID" value="ENSLACG00000009466.2"/>
</dbReference>
<dbReference type="EMBL" id="AFYH01040334">
    <property type="status" value="NOT_ANNOTATED_CDS"/>
    <property type="molecule type" value="Genomic_DNA"/>
</dbReference>